<dbReference type="CDD" id="cd24079">
    <property type="entry name" value="ASKHA_NBD_PG1100-like"/>
    <property type="match status" value="1"/>
</dbReference>
<dbReference type="OrthoDB" id="871343at2"/>
<dbReference type="Gene3D" id="3.30.420.40">
    <property type="match status" value="2"/>
</dbReference>
<dbReference type="Proteomes" id="UP000238042">
    <property type="component" value="Unassembled WGS sequence"/>
</dbReference>
<dbReference type="InterPro" id="IPR002731">
    <property type="entry name" value="ATPase_BadF"/>
</dbReference>
<comment type="caution">
    <text evidence="2">The sequence shown here is derived from an EMBL/GenBank/DDBJ whole genome shotgun (WGS) entry which is preliminary data.</text>
</comment>
<dbReference type="InterPro" id="IPR052519">
    <property type="entry name" value="Euk-type_GlcNAc_Kinase"/>
</dbReference>
<reference evidence="2 3" key="1">
    <citation type="submission" date="2018-02" db="EMBL/GenBank/DDBJ databases">
        <title>Genome sequences of Apibacter spp., gut symbionts of Asian honey bees.</title>
        <authorList>
            <person name="Kwong W.K."/>
            <person name="Steele M.I."/>
            <person name="Moran N.A."/>
        </authorList>
    </citation>
    <scope>NUCLEOTIDE SEQUENCE [LARGE SCALE GENOMIC DNA]</scope>
    <source>
        <strain evidence="3">wkB301</strain>
    </source>
</reference>
<dbReference type="Gene3D" id="1.10.720.160">
    <property type="match status" value="1"/>
</dbReference>
<organism evidence="2 3">
    <name type="scientific">Apibacter adventoris</name>
    <dbReference type="NCBI Taxonomy" id="1679466"/>
    <lineage>
        <taxon>Bacteria</taxon>
        <taxon>Pseudomonadati</taxon>
        <taxon>Bacteroidota</taxon>
        <taxon>Flavobacteriia</taxon>
        <taxon>Flavobacteriales</taxon>
        <taxon>Weeksellaceae</taxon>
        <taxon>Apibacter</taxon>
    </lineage>
</organism>
<keyword evidence="3" id="KW-1185">Reference proteome</keyword>
<dbReference type="AlphaFoldDB" id="A0A2S8AB56"/>
<gene>
    <name evidence="2" type="ORF">C4S77_08255</name>
</gene>
<name>A0A2S8AB56_9FLAO</name>
<evidence type="ECO:0000259" key="1">
    <source>
        <dbReference type="Pfam" id="PF01869"/>
    </source>
</evidence>
<evidence type="ECO:0000313" key="3">
    <source>
        <dbReference type="Proteomes" id="UP000238042"/>
    </source>
</evidence>
<proteinExistence type="predicted"/>
<accession>A0A2S8AB56</accession>
<feature type="domain" description="ATPase BadF/BadG/BcrA/BcrD type" evidence="1">
    <location>
        <begin position="5"/>
        <end position="206"/>
    </location>
</feature>
<dbReference type="Pfam" id="PF01869">
    <property type="entry name" value="BcrAD_BadFG"/>
    <property type="match status" value="1"/>
</dbReference>
<dbReference type="SUPFAM" id="SSF53067">
    <property type="entry name" value="Actin-like ATPase domain"/>
    <property type="match status" value="2"/>
</dbReference>
<dbReference type="PANTHER" id="PTHR43190">
    <property type="entry name" value="N-ACETYL-D-GLUCOSAMINE KINASE"/>
    <property type="match status" value="1"/>
</dbReference>
<dbReference type="EMBL" id="PSZM01000040">
    <property type="protein sequence ID" value="PQL91782.1"/>
    <property type="molecule type" value="Genomic_DNA"/>
</dbReference>
<protein>
    <submittedName>
        <fullName evidence="2">ATPase</fullName>
    </submittedName>
</protein>
<sequence length="288" mass="33181">MIAIIDSGSTKTDWVIIEKNGKEVLREETIGFNPRFTLPEEMDKEIHNNKKIYSVSQKIKHLYFYGAGCSSKSVDSIIEKILRKLFPYAVINITDDLKGAAYSAYFGKPALICILGTGSNICYFDGNEIKKEIHSLGWIIGDEGSGSFLGKKLLNAYFNKKLPEYLSIKFKERYKLTIDELLENVYQKPRANSFVASFNRFIVENKREPFFQNLVYDAMKTFFENQVMAFTDAKNLEINFIGSIAHYYEDILRAVALKYHLTIGEIVKKPINNLVNYHLLYIIPQLQY</sequence>
<dbReference type="PANTHER" id="PTHR43190:SF3">
    <property type="entry name" value="N-ACETYL-D-GLUCOSAMINE KINASE"/>
    <property type="match status" value="1"/>
</dbReference>
<dbReference type="InterPro" id="IPR043129">
    <property type="entry name" value="ATPase_NBD"/>
</dbReference>
<dbReference type="RefSeq" id="WP_105193185.1">
    <property type="nucleotide sequence ID" value="NZ_PSZM01000040.1"/>
</dbReference>
<evidence type="ECO:0000313" key="2">
    <source>
        <dbReference type="EMBL" id="PQL91782.1"/>
    </source>
</evidence>